<sequence length="219" mass="25458">MSPNSSNASFSDDDIVIVPANCATHHNEGDNLSDSKTVIPHASLSIDALDRKLDDLSNNINKKLDDLEKKLEKKLDEIMTSNSLLVKRLSLIRMNIETDIQRDDYTDERDQCRRIAESIYFPAKIFSRNYETMRFNQNLSFYRVGFSLEPDGHWYLIIIGKNEHDNEKFLMDDPELVVGVTTKQRVLVENSSKKYYLSIQSNNMDTFFRIFNDIRRSSF</sequence>
<proteinExistence type="predicted"/>
<feature type="coiled-coil region" evidence="1">
    <location>
        <begin position="46"/>
        <end position="84"/>
    </location>
</feature>
<evidence type="ECO:0000256" key="1">
    <source>
        <dbReference type="SAM" id="Coils"/>
    </source>
</evidence>
<keyword evidence="1" id="KW-0175">Coiled coil</keyword>
<evidence type="ECO:0000313" key="2">
    <source>
        <dbReference type="Proteomes" id="UP000046392"/>
    </source>
</evidence>
<name>A0A0N5C6C4_STREA</name>
<keyword evidence="2" id="KW-1185">Reference proteome</keyword>
<organism evidence="2 3">
    <name type="scientific">Strongyloides papillosus</name>
    <name type="common">Intestinal threadworm</name>
    <dbReference type="NCBI Taxonomy" id="174720"/>
    <lineage>
        <taxon>Eukaryota</taxon>
        <taxon>Metazoa</taxon>
        <taxon>Ecdysozoa</taxon>
        <taxon>Nematoda</taxon>
        <taxon>Chromadorea</taxon>
        <taxon>Rhabditida</taxon>
        <taxon>Tylenchina</taxon>
        <taxon>Panagrolaimomorpha</taxon>
        <taxon>Strongyloidoidea</taxon>
        <taxon>Strongyloididae</taxon>
        <taxon>Strongyloides</taxon>
    </lineage>
</organism>
<accession>A0A0N5C6C4</accession>
<dbReference type="Proteomes" id="UP000046392">
    <property type="component" value="Unplaced"/>
</dbReference>
<evidence type="ECO:0000313" key="3">
    <source>
        <dbReference type="WBParaSite" id="SPAL_0001349400.1"/>
    </source>
</evidence>
<reference evidence="3" key="1">
    <citation type="submission" date="2017-02" db="UniProtKB">
        <authorList>
            <consortium name="WormBaseParasite"/>
        </authorList>
    </citation>
    <scope>IDENTIFICATION</scope>
</reference>
<dbReference type="AlphaFoldDB" id="A0A0N5C6C4"/>
<protein>
    <submittedName>
        <fullName evidence="3">Uncharacterized protein</fullName>
    </submittedName>
</protein>
<dbReference type="WBParaSite" id="SPAL_0001349400.1">
    <property type="protein sequence ID" value="SPAL_0001349400.1"/>
    <property type="gene ID" value="SPAL_0001349400"/>
</dbReference>